<feature type="domain" description="Methyltransferase type 11" evidence="2">
    <location>
        <begin position="344"/>
        <end position="392"/>
    </location>
</feature>
<dbReference type="Gene3D" id="3.40.50.150">
    <property type="entry name" value="Vaccinia Virus protein VP39"/>
    <property type="match status" value="1"/>
</dbReference>
<dbReference type="PANTHER" id="PTHR45085">
    <property type="entry name" value="F21J9.14"/>
    <property type="match status" value="1"/>
</dbReference>
<dbReference type="Pfam" id="PF08241">
    <property type="entry name" value="Methyltransf_11"/>
    <property type="match status" value="1"/>
</dbReference>
<dbReference type="InterPro" id="IPR013216">
    <property type="entry name" value="Methyltransf_11"/>
</dbReference>
<reference evidence="3" key="1">
    <citation type="submission" date="2019-03" db="EMBL/GenBank/DDBJ databases">
        <authorList>
            <person name="Mank J."/>
            <person name="Almeida P."/>
        </authorList>
    </citation>
    <scope>NUCLEOTIDE SEQUENCE</scope>
    <source>
        <strain evidence="3">78183</strain>
    </source>
</reference>
<feature type="region of interest" description="Disordered" evidence="1">
    <location>
        <begin position="225"/>
        <end position="276"/>
    </location>
</feature>
<name>A0A6N2KA76_SALVM</name>
<evidence type="ECO:0000256" key="1">
    <source>
        <dbReference type="SAM" id="MobiDB-lite"/>
    </source>
</evidence>
<sequence>MVLFMCPSAASLPAALPFVHEVIGVKFGRHYKVGSLLEFLRMFGHRPASVEHRSLWNYNLGYGWENAGESAFVDQAEAIISCMLGDHRSALKLLIATVIYCFLFLRWLIIEEEEEEEAHDTSSIKDTMSVLKNWDHLQLPRGGKTMKLVNWSLIFLHIPCDCGLQIGCETLSLLLRDDVVFSHRNFLFHFAAVGAIALTSKQKPNVSHNTNSNLSESLKNLPHTKHRQNFETSPLSPPLPRPTKLQNPTLQNSPPPQNHRTTARHITSKSGGGLRIRPGYSSYDEYIQRQLNKTLNPKLRKIWTTRDWQRIVDRARVGQEVSALKSIGVNDSIGIDLVPYPPLVVKGDFHAQPFMNDTFDFEFSNVFDHALYPWKFVGEIERTLKPGGVCVIHVALSRRADKYSANDLYSVGPLVELFKGLQGGGG</sequence>
<dbReference type="SUPFAM" id="SSF53335">
    <property type="entry name" value="S-adenosyl-L-methionine-dependent methyltransferases"/>
    <property type="match status" value="1"/>
</dbReference>
<evidence type="ECO:0000259" key="2">
    <source>
        <dbReference type="Pfam" id="PF08241"/>
    </source>
</evidence>
<dbReference type="GO" id="GO:0008757">
    <property type="term" value="F:S-adenosylmethionine-dependent methyltransferase activity"/>
    <property type="evidence" value="ECO:0007669"/>
    <property type="project" value="InterPro"/>
</dbReference>
<evidence type="ECO:0000313" key="3">
    <source>
        <dbReference type="EMBL" id="VFU22819.1"/>
    </source>
</evidence>
<accession>A0A6N2KA76</accession>
<dbReference type="CDD" id="cd02440">
    <property type="entry name" value="AdoMet_MTases"/>
    <property type="match status" value="1"/>
</dbReference>
<organism evidence="3">
    <name type="scientific">Salix viminalis</name>
    <name type="common">Common osier</name>
    <name type="synonym">Basket willow</name>
    <dbReference type="NCBI Taxonomy" id="40686"/>
    <lineage>
        <taxon>Eukaryota</taxon>
        <taxon>Viridiplantae</taxon>
        <taxon>Streptophyta</taxon>
        <taxon>Embryophyta</taxon>
        <taxon>Tracheophyta</taxon>
        <taxon>Spermatophyta</taxon>
        <taxon>Magnoliopsida</taxon>
        <taxon>eudicotyledons</taxon>
        <taxon>Gunneridae</taxon>
        <taxon>Pentapetalae</taxon>
        <taxon>rosids</taxon>
        <taxon>fabids</taxon>
        <taxon>Malpighiales</taxon>
        <taxon>Salicaceae</taxon>
        <taxon>Saliceae</taxon>
        <taxon>Salix</taxon>
    </lineage>
</organism>
<feature type="compositionally biased region" description="Polar residues" evidence="1">
    <location>
        <begin position="244"/>
        <end position="260"/>
    </location>
</feature>
<dbReference type="EMBL" id="CAADRP010000091">
    <property type="protein sequence ID" value="VFU22819.1"/>
    <property type="molecule type" value="Genomic_DNA"/>
</dbReference>
<dbReference type="PANTHER" id="PTHR45085:SF7">
    <property type="entry name" value="METHYLTRANSFERASE TYPE 11 DOMAIN-CONTAINING PROTEIN"/>
    <property type="match status" value="1"/>
</dbReference>
<gene>
    <name evidence="3" type="ORF">SVIM_LOCUS27926</name>
</gene>
<proteinExistence type="predicted"/>
<dbReference type="InterPro" id="IPR029063">
    <property type="entry name" value="SAM-dependent_MTases_sf"/>
</dbReference>
<protein>
    <recommendedName>
        <fullName evidence="2">Methyltransferase type 11 domain-containing protein</fullName>
    </recommendedName>
</protein>
<dbReference type="AlphaFoldDB" id="A0A6N2KA76"/>